<evidence type="ECO:0000313" key="3">
    <source>
        <dbReference type="EMBL" id="KAF8571626.1"/>
    </source>
</evidence>
<dbReference type="EMBL" id="JTDF01000409">
    <property type="protein sequence ID" value="KAF8571626.1"/>
    <property type="molecule type" value="Genomic_DNA"/>
</dbReference>
<keyword evidence="2" id="KW-1133">Transmembrane helix</keyword>
<evidence type="ECO:0000256" key="2">
    <source>
        <dbReference type="SAM" id="Phobius"/>
    </source>
</evidence>
<comment type="caution">
    <text evidence="3">The sequence shown here is derived from an EMBL/GenBank/DDBJ whole genome shotgun (WGS) entry which is preliminary data.</text>
</comment>
<sequence length="77" mass="8425">MHVSICKPEQHWTGEEWAANTTTDSDSSVQTNSSTDSTVRLNTTTPSGTAHFAGGITLLHSWALTLLVIIYTMQDFL</sequence>
<dbReference type="Proteomes" id="UP000699462">
    <property type="component" value="Unassembled WGS sequence"/>
</dbReference>
<organism evidence="3 4">
    <name type="scientific">Paragonimus westermani</name>
    <dbReference type="NCBI Taxonomy" id="34504"/>
    <lineage>
        <taxon>Eukaryota</taxon>
        <taxon>Metazoa</taxon>
        <taxon>Spiralia</taxon>
        <taxon>Lophotrochozoa</taxon>
        <taxon>Platyhelminthes</taxon>
        <taxon>Trematoda</taxon>
        <taxon>Digenea</taxon>
        <taxon>Plagiorchiida</taxon>
        <taxon>Troglotremata</taxon>
        <taxon>Troglotrematidae</taxon>
        <taxon>Paragonimus</taxon>
    </lineage>
</organism>
<gene>
    <name evidence="3" type="ORF">P879_00671</name>
</gene>
<keyword evidence="2" id="KW-0812">Transmembrane</keyword>
<keyword evidence="2" id="KW-0472">Membrane</keyword>
<reference evidence="3 4" key="1">
    <citation type="submission" date="2019-07" db="EMBL/GenBank/DDBJ databases">
        <title>Annotation for the trematode Paragonimus westermani.</title>
        <authorList>
            <person name="Choi Y.-J."/>
        </authorList>
    </citation>
    <scope>NUCLEOTIDE SEQUENCE [LARGE SCALE GENOMIC DNA]</scope>
    <source>
        <strain evidence="3">180907_Pwestermani</strain>
    </source>
</reference>
<feature type="region of interest" description="Disordered" evidence="1">
    <location>
        <begin position="19"/>
        <end position="42"/>
    </location>
</feature>
<accession>A0A8T0DW98</accession>
<dbReference type="AlphaFoldDB" id="A0A8T0DW98"/>
<evidence type="ECO:0000313" key="4">
    <source>
        <dbReference type="Proteomes" id="UP000699462"/>
    </source>
</evidence>
<evidence type="ECO:0000256" key="1">
    <source>
        <dbReference type="SAM" id="MobiDB-lite"/>
    </source>
</evidence>
<name>A0A8T0DW98_9TREM</name>
<feature type="transmembrane region" description="Helical" evidence="2">
    <location>
        <begin position="50"/>
        <end position="71"/>
    </location>
</feature>
<proteinExistence type="predicted"/>
<keyword evidence="4" id="KW-1185">Reference proteome</keyword>
<protein>
    <submittedName>
        <fullName evidence="3">Uncharacterized protein</fullName>
    </submittedName>
</protein>